<dbReference type="CDD" id="cd00130">
    <property type="entry name" value="PAS"/>
    <property type="match status" value="1"/>
</dbReference>
<dbReference type="InterPro" id="IPR000727">
    <property type="entry name" value="T_SNARE_dom"/>
</dbReference>
<sequence>MTKTPEKATATSPTWQPKDGLSALAGLSNPIMIADADMIIRFVNEAAFQMFRLIEADIRKDLPHFRADEVLDKTIDFFHKKPAFQHGLMDNLKRPHDGKFQIGGKSLAFRMTPQLGDAREITAYVVEWQDRTAIVEGKRQIEALIDGVGTMATLHDEGMIHTRVPLESLEDEYRDVAERVNVMVEGHINTKRVVIDCMQAFADGNFDHEVQQFSGDRGFINEAIENARGAFKDTISEIEEIARNLARGKLDRKVDTSRFKGAYRVIVDALLAAMKELNLTVTDLREQVEQVSSTITQINASAQALSMASQAQSSAVDEISATIEETDQMVKATTRQTEDMRAVVRTTSTYTSEGIGTVEDMVAAMDAIKTSSEAIAKIIKTIDDIAFQTNLLALNAAVEAARAGEHGRGFAVVAQEVRNLAGRSAKAAKETSELIETAAENVSRGVEASAASDSSFRKIHKEMESVTASVDVISDASQEQSKGVEQISASASDLSRTGLEVSSQAEELAAASTQIEASTRQMNEMISKFELAPVRRGSSAGSIDLSALPEELLSQLAAFMPDAAPAKMNGTAKKANGIDQDPRGYSTF</sequence>
<keyword evidence="8" id="KW-1185">Reference proteome</keyword>
<dbReference type="InterPro" id="IPR041395">
    <property type="entry name" value="McpB_HAMP_3rd"/>
</dbReference>
<evidence type="ECO:0000256" key="4">
    <source>
        <dbReference type="SAM" id="Coils"/>
    </source>
</evidence>
<dbReference type="Proteomes" id="UP001607157">
    <property type="component" value="Unassembled WGS sequence"/>
</dbReference>
<dbReference type="SMART" id="SM00283">
    <property type="entry name" value="MA"/>
    <property type="match status" value="1"/>
</dbReference>
<dbReference type="InterPro" id="IPR004090">
    <property type="entry name" value="Chemotax_Me-accpt_rcpt"/>
</dbReference>
<dbReference type="PANTHER" id="PTHR43531:SF11">
    <property type="entry name" value="METHYL-ACCEPTING CHEMOTAXIS PROTEIN 3"/>
    <property type="match status" value="1"/>
</dbReference>
<proteinExistence type="inferred from homology"/>
<comment type="similarity">
    <text evidence="2">Belongs to the methyl-accepting chemotaxis (MCP) protein family.</text>
</comment>
<organism evidence="7 8">
    <name type="scientific">Roseovarius aquimarinus</name>
    <dbReference type="NCBI Taxonomy" id="1229156"/>
    <lineage>
        <taxon>Bacteria</taxon>
        <taxon>Pseudomonadati</taxon>
        <taxon>Pseudomonadota</taxon>
        <taxon>Alphaproteobacteria</taxon>
        <taxon>Rhodobacterales</taxon>
        <taxon>Roseobacteraceae</taxon>
        <taxon>Roseovarius</taxon>
    </lineage>
</organism>
<evidence type="ECO:0000256" key="3">
    <source>
        <dbReference type="PROSITE-ProRule" id="PRU00284"/>
    </source>
</evidence>
<dbReference type="PROSITE" id="PS50111">
    <property type="entry name" value="CHEMOTAXIS_TRANSDUC_2"/>
    <property type="match status" value="1"/>
</dbReference>
<evidence type="ECO:0000256" key="1">
    <source>
        <dbReference type="ARBA" id="ARBA00022500"/>
    </source>
</evidence>
<dbReference type="RefSeq" id="WP_377167571.1">
    <property type="nucleotide sequence ID" value="NZ_JBHTJC010000001.1"/>
</dbReference>
<dbReference type="CDD" id="cd11386">
    <property type="entry name" value="MCP_signal"/>
    <property type="match status" value="1"/>
</dbReference>
<dbReference type="Pfam" id="PF13188">
    <property type="entry name" value="PAS_8"/>
    <property type="match status" value="1"/>
</dbReference>
<feature type="domain" description="T-SNARE coiled-coil homology" evidence="6">
    <location>
        <begin position="278"/>
        <end position="340"/>
    </location>
</feature>
<dbReference type="Gene3D" id="3.30.450.20">
    <property type="entry name" value="PAS domain"/>
    <property type="match status" value="1"/>
</dbReference>
<feature type="domain" description="Methyl-accepting transducer" evidence="5">
    <location>
        <begin position="287"/>
        <end position="509"/>
    </location>
</feature>
<protein>
    <submittedName>
        <fullName evidence="7">Methyl-accepting chemotaxis protein</fullName>
    </submittedName>
</protein>
<evidence type="ECO:0000256" key="2">
    <source>
        <dbReference type="ARBA" id="ARBA00029447"/>
    </source>
</evidence>
<reference evidence="7 8" key="1">
    <citation type="submission" date="2024-10" db="EMBL/GenBank/DDBJ databases">
        <authorList>
            <person name="Yang X.-N."/>
        </authorList>
    </citation>
    <scope>NUCLEOTIDE SEQUENCE [LARGE SCALE GENOMIC DNA]</scope>
    <source>
        <strain evidence="7 8">CAU 1059</strain>
    </source>
</reference>
<dbReference type="Pfam" id="PF00015">
    <property type="entry name" value="MCPsignal"/>
    <property type="match status" value="1"/>
</dbReference>
<gene>
    <name evidence="7" type="ORF">ACGRVM_06040</name>
</gene>
<dbReference type="Pfam" id="PF18575">
    <property type="entry name" value="HAMP_N3"/>
    <property type="match status" value="1"/>
</dbReference>
<evidence type="ECO:0000259" key="5">
    <source>
        <dbReference type="PROSITE" id="PS50111"/>
    </source>
</evidence>
<dbReference type="InterPro" id="IPR000014">
    <property type="entry name" value="PAS"/>
</dbReference>
<dbReference type="PANTHER" id="PTHR43531">
    <property type="entry name" value="PROTEIN ICFG"/>
    <property type="match status" value="1"/>
</dbReference>
<feature type="coiled-coil region" evidence="4">
    <location>
        <begin position="267"/>
        <end position="294"/>
    </location>
</feature>
<name>A0ABW7I5J0_9RHOB</name>
<dbReference type="PRINTS" id="PR00260">
    <property type="entry name" value="CHEMTRNSDUCR"/>
</dbReference>
<evidence type="ECO:0000313" key="8">
    <source>
        <dbReference type="Proteomes" id="UP001607157"/>
    </source>
</evidence>
<dbReference type="SUPFAM" id="SSF58104">
    <property type="entry name" value="Methyl-accepting chemotaxis protein (MCP) signaling domain"/>
    <property type="match status" value="1"/>
</dbReference>
<dbReference type="InterPro" id="IPR004089">
    <property type="entry name" value="MCPsignal_dom"/>
</dbReference>
<dbReference type="PROSITE" id="PS50192">
    <property type="entry name" value="T_SNARE"/>
    <property type="match status" value="1"/>
</dbReference>
<keyword evidence="1" id="KW-0145">Chemotaxis</keyword>
<dbReference type="Gene3D" id="1.10.287.950">
    <property type="entry name" value="Methyl-accepting chemotaxis protein"/>
    <property type="match status" value="1"/>
</dbReference>
<accession>A0ABW7I5J0</accession>
<keyword evidence="4" id="KW-0175">Coiled coil</keyword>
<evidence type="ECO:0000313" key="7">
    <source>
        <dbReference type="EMBL" id="MFH0253442.1"/>
    </source>
</evidence>
<keyword evidence="3" id="KW-0807">Transducer</keyword>
<evidence type="ECO:0000259" key="6">
    <source>
        <dbReference type="PROSITE" id="PS50192"/>
    </source>
</evidence>
<dbReference type="EMBL" id="JBIHMM010000001">
    <property type="protein sequence ID" value="MFH0253442.1"/>
    <property type="molecule type" value="Genomic_DNA"/>
</dbReference>
<dbReference type="InterPro" id="IPR051310">
    <property type="entry name" value="MCP_chemotaxis"/>
</dbReference>
<comment type="caution">
    <text evidence="7">The sequence shown here is derived from an EMBL/GenBank/DDBJ whole genome shotgun (WGS) entry which is preliminary data.</text>
</comment>